<organism evidence="2 3">
    <name type="scientific">Spiroplasma clarkii</name>
    <dbReference type="NCBI Taxonomy" id="2139"/>
    <lineage>
        <taxon>Bacteria</taxon>
        <taxon>Bacillati</taxon>
        <taxon>Mycoplasmatota</taxon>
        <taxon>Mollicutes</taxon>
        <taxon>Entomoplasmatales</taxon>
        <taxon>Spiroplasmataceae</taxon>
        <taxon>Spiroplasma</taxon>
    </lineage>
</organism>
<evidence type="ECO:0000313" key="3">
    <source>
        <dbReference type="Proteomes" id="UP000231179"/>
    </source>
</evidence>
<sequence>MLYTRKISDIFTEPNPIALVSLGLFVLALCLFVYFIIKASRIIKLNKYVKSIILDIHVVYNSPIKLMLRQSIKGLATKPQFEKKVRVWNFWIYRTYTIVYNNLVTRFTDLLDTTKPFSVTAKNLKGYKNLAIKFEILKKEIEIIYLEMFDFSQEEMLLRDYIIFLKSSFDDLKEESFIFVVQQKGIQLQKMEEALKKTQVRFEQYYNAIKKANFENAINLTTEITEYMGYIMDLLDKMPNLLSILNKLIPDKIQKLRKNYLIESNQEDIKYAFERISELSFYAQEQSILIMQMLSKLQFITAEQQIIEVLKEINSVEDALENGDKLRDFFETNLPVLDKSIGEVTVVIEKLEKLFNEANKFDKTTLTQPQQLLTLKENWEKTAILGRKVCEIFSNNQAQLTSQKMLNYKNLTSQFLNDFVNICDELLQTNVKIVREYNANYKLFEEVVFFQSLVTQYALKIKNNQKEIAEIKQFIPEIIAISEKFEKYTPEFLKSLRINREKYAQENTIFTKIKQDFFFLMTKIDDIFFLDFFCQRLIASLEHYHGQDTNLQAINLEKLYEKRQLQNLVDEWIKVMQNIKPKHLKNIQQKPELL</sequence>
<evidence type="ECO:0000256" key="1">
    <source>
        <dbReference type="SAM" id="Phobius"/>
    </source>
</evidence>
<reference evidence="2 3" key="1">
    <citation type="submission" date="2017-11" db="EMBL/GenBank/DDBJ databases">
        <title>Complete genome sequence of Spiroplasma clarkii CN-5 (DSM 19994).</title>
        <authorList>
            <person name="Tsai Y.-M."/>
            <person name="Chang A."/>
            <person name="Lo W.-S."/>
            <person name="Kuo C.-H."/>
        </authorList>
    </citation>
    <scope>NUCLEOTIDE SEQUENCE [LARGE SCALE GENOMIC DNA]</scope>
    <source>
        <strain evidence="2 3">CN-5</strain>
    </source>
</reference>
<protein>
    <submittedName>
        <fullName evidence="2">Septation ring formation regulator</fullName>
    </submittedName>
</protein>
<proteinExistence type="predicted"/>
<keyword evidence="1" id="KW-1133">Transmembrane helix</keyword>
<keyword evidence="1" id="KW-0472">Membrane</keyword>
<feature type="transmembrane region" description="Helical" evidence="1">
    <location>
        <begin position="17"/>
        <end position="37"/>
    </location>
</feature>
<dbReference type="EMBL" id="CP024870">
    <property type="protein sequence ID" value="ATX70618.1"/>
    <property type="molecule type" value="Genomic_DNA"/>
</dbReference>
<dbReference type="RefSeq" id="WP_100254182.1">
    <property type="nucleotide sequence ID" value="NZ_CP024870.1"/>
</dbReference>
<keyword evidence="1" id="KW-0812">Transmembrane</keyword>
<accession>A0A2K8KG12</accession>
<dbReference type="AlphaFoldDB" id="A0A2K8KG12"/>
<evidence type="ECO:0000313" key="2">
    <source>
        <dbReference type="EMBL" id="ATX70618.1"/>
    </source>
</evidence>
<dbReference type="Proteomes" id="UP000231179">
    <property type="component" value="Chromosome"/>
</dbReference>
<keyword evidence="3" id="KW-1185">Reference proteome</keyword>
<gene>
    <name evidence="2" type="primary">ezrA</name>
    <name evidence="2" type="ORF">SCLAR_v1c02880</name>
</gene>
<name>A0A2K8KG12_9MOLU</name>